<feature type="domain" description="TGF-beta family profile" evidence="12">
    <location>
        <begin position="270"/>
        <end position="398"/>
    </location>
</feature>
<dbReference type="Gene3D" id="2.60.120.970">
    <property type="match status" value="1"/>
</dbReference>
<keyword evidence="7 10" id="KW-0339">Growth factor</keyword>
<reference evidence="13 14" key="1">
    <citation type="journal article" date="2011" name="Genome Biol. Evol.">
        <title>Integration of the genetic map and genome assembly of fugu facilitates insights into distinct features of genome evolution in teleosts and mammals.</title>
        <authorList>
            <person name="Kai W."/>
            <person name="Kikuchi K."/>
            <person name="Tohari S."/>
            <person name="Chew A.K."/>
            <person name="Tay A."/>
            <person name="Fujiwara A."/>
            <person name="Hosoya S."/>
            <person name="Suetake H."/>
            <person name="Naruse K."/>
            <person name="Brenner S."/>
            <person name="Suzuki Y."/>
            <person name="Venkatesh B."/>
        </authorList>
    </citation>
    <scope>NUCLEOTIDE SEQUENCE [LARGE SCALE GENOMIC DNA]</scope>
</reference>
<dbReference type="PANTHER" id="PTHR11848">
    <property type="entry name" value="TGF-BETA FAMILY"/>
    <property type="match status" value="1"/>
</dbReference>
<sequence length="398" mass="45159">MRSLELLALALNASALLLLAHGSQRSNDGVYTGPVLRPSAPERPTAYHLPTYMMHLYRNFRSNFSRPLDTLERRAAQHADTVQSVMAKSLTHRQGRWIATFDLHALLADKQIQAAELRIRLPHSAANITVEVLHQNSHMCPAHRGCQEQQLVGLLAESSLVTSSHSWKVFNVTAPLLSWLRRRTAAAAAIQLKRLPGRMKEAKTKRGLLLDTSVYMMGAREQDVSERALLVIFSHTGSDEKSKAKATLLHTAEQSKFLSAAEVRQARWPRRRRSKRGHREQTVRSLMTPKKRGDKTLCRRVDLRVDFNKIGWGSWIIFPKKYNAYRCEGSCPGPLGEDLKPTNHAYMQSLLKHYHPERVTSPCCAPTKMSPLSMLYYENGEMLLRHHEDMIVDECGCQ</sequence>
<dbReference type="GO" id="GO:0005125">
    <property type="term" value="F:cytokine activity"/>
    <property type="evidence" value="ECO:0007669"/>
    <property type="project" value="TreeGrafter"/>
</dbReference>
<gene>
    <name evidence="13" type="primary">ndr2</name>
</gene>
<dbReference type="PROSITE" id="PS51362">
    <property type="entry name" value="TGF_BETA_2"/>
    <property type="match status" value="1"/>
</dbReference>
<keyword evidence="9" id="KW-0325">Glycoprotein</keyword>
<organism evidence="13 14">
    <name type="scientific">Takifugu rubripes</name>
    <name type="common">Japanese pufferfish</name>
    <name type="synonym">Fugu rubripes</name>
    <dbReference type="NCBI Taxonomy" id="31033"/>
    <lineage>
        <taxon>Eukaryota</taxon>
        <taxon>Metazoa</taxon>
        <taxon>Chordata</taxon>
        <taxon>Craniata</taxon>
        <taxon>Vertebrata</taxon>
        <taxon>Euteleostomi</taxon>
        <taxon>Actinopterygii</taxon>
        <taxon>Neopterygii</taxon>
        <taxon>Teleostei</taxon>
        <taxon>Neoteleostei</taxon>
        <taxon>Acanthomorphata</taxon>
        <taxon>Eupercaria</taxon>
        <taxon>Tetraodontiformes</taxon>
        <taxon>Tetradontoidea</taxon>
        <taxon>Tetraodontidae</taxon>
        <taxon>Takifugu</taxon>
    </lineage>
</organism>
<evidence type="ECO:0000259" key="12">
    <source>
        <dbReference type="PROSITE" id="PS51362"/>
    </source>
</evidence>
<keyword evidence="4" id="KW-0964">Secreted</keyword>
<dbReference type="Pfam" id="PF00019">
    <property type="entry name" value="TGF_beta"/>
    <property type="match status" value="1"/>
</dbReference>
<dbReference type="eggNOG" id="KOG3900">
    <property type="taxonomic scope" value="Eukaryota"/>
</dbReference>
<evidence type="ECO:0000256" key="5">
    <source>
        <dbReference type="ARBA" id="ARBA00022685"/>
    </source>
</evidence>
<dbReference type="Gene3D" id="2.10.90.10">
    <property type="entry name" value="Cystine-knot cytokines"/>
    <property type="match status" value="1"/>
</dbReference>
<feature type="chain" id="PRO_5025605923" evidence="11">
    <location>
        <begin position="23"/>
        <end position="398"/>
    </location>
</feature>
<dbReference type="InterPro" id="IPR017948">
    <property type="entry name" value="TGFb_CS"/>
</dbReference>
<dbReference type="STRING" id="31033.ENSTRUP00000032823"/>
<evidence type="ECO:0000256" key="4">
    <source>
        <dbReference type="ARBA" id="ARBA00022525"/>
    </source>
</evidence>
<dbReference type="RefSeq" id="XP_003961216.2">
    <property type="nucleotide sequence ID" value="XM_003961167.3"/>
</dbReference>
<keyword evidence="5" id="KW-0165">Cleavage on pair of basic residues</keyword>
<evidence type="ECO:0000256" key="11">
    <source>
        <dbReference type="SAM" id="SignalP"/>
    </source>
</evidence>
<dbReference type="SMART" id="SM00204">
    <property type="entry name" value="TGFB"/>
    <property type="match status" value="1"/>
</dbReference>
<evidence type="ECO:0000256" key="2">
    <source>
        <dbReference type="ARBA" id="ARBA00006656"/>
    </source>
</evidence>
<evidence type="ECO:0000256" key="6">
    <source>
        <dbReference type="ARBA" id="ARBA00022729"/>
    </source>
</evidence>
<evidence type="ECO:0000256" key="3">
    <source>
        <dbReference type="ARBA" id="ARBA00022473"/>
    </source>
</evidence>
<dbReference type="PANTHER" id="PTHR11848:SF272">
    <property type="entry name" value="CYCLOPS"/>
    <property type="match status" value="1"/>
</dbReference>
<dbReference type="Ensembl" id="ENSTRUT00000032948.3">
    <property type="protein sequence ID" value="ENSTRUP00000032823.2"/>
    <property type="gene ID" value="ENSTRUG00000012942.3"/>
</dbReference>
<feature type="signal peptide" evidence="11">
    <location>
        <begin position="1"/>
        <end position="22"/>
    </location>
</feature>
<dbReference type="AlphaFoldDB" id="H2U7A7"/>
<dbReference type="InterPro" id="IPR029034">
    <property type="entry name" value="Cystine-knot_cytokine"/>
</dbReference>
<name>H2U7A7_TAKRU</name>
<dbReference type="OMA" id="MHLYRNF"/>
<dbReference type="GeneID" id="101062886"/>
<evidence type="ECO:0000313" key="14">
    <source>
        <dbReference type="Proteomes" id="UP000005226"/>
    </source>
</evidence>
<dbReference type="FunFam" id="2.10.90.10:FF:000026">
    <property type="entry name" value="Nodal homolog 3-A"/>
    <property type="match status" value="1"/>
</dbReference>
<dbReference type="InterPro" id="IPR001839">
    <property type="entry name" value="TGF-b_C"/>
</dbReference>
<evidence type="ECO:0000256" key="9">
    <source>
        <dbReference type="ARBA" id="ARBA00023180"/>
    </source>
</evidence>
<dbReference type="Pfam" id="PF00688">
    <property type="entry name" value="TGFb_propeptide"/>
    <property type="match status" value="1"/>
</dbReference>
<evidence type="ECO:0000256" key="10">
    <source>
        <dbReference type="RuleBase" id="RU000354"/>
    </source>
</evidence>
<keyword evidence="6 11" id="KW-0732">Signal</keyword>
<comment type="subcellular location">
    <subcellularLocation>
        <location evidence="1">Secreted</location>
    </subcellularLocation>
</comment>
<accession>H2U7A7</accession>
<keyword evidence="14" id="KW-1185">Reference proteome</keyword>
<evidence type="ECO:0000256" key="7">
    <source>
        <dbReference type="ARBA" id="ARBA00023030"/>
    </source>
</evidence>
<dbReference type="InterPro" id="IPR015615">
    <property type="entry name" value="TGF-beta-rel"/>
</dbReference>
<protein>
    <submittedName>
        <fullName evidence="13">Nodal-related 2</fullName>
    </submittedName>
</protein>
<dbReference type="CDD" id="cd13759">
    <property type="entry name" value="TGF_beta_NODAL"/>
    <property type="match status" value="1"/>
</dbReference>
<dbReference type="PROSITE" id="PS00250">
    <property type="entry name" value="TGF_BETA_1"/>
    <property type="match status" value="1"/>
</dbReference>
<dbReference type="OrthoDB" id="5949851at2759"/>
<dbReference type="InParanoid" id="H2U7A7"/>
<dbReference type="Proteomes" id="UP000005226">
    <property type="component" value="Chromosome 1"/>
</dbReference>
<dbReference type="GeneTree" id="ENSGT00940000165641"/>
<proteinExistence type="inferred from homology"/>
<comment type="similarity">
    <text evidence="2 10">Belongs to the TGF-beta family.</text>
</comment>
<dbReference type="GO" id="GO:0008083">
    <property type="term" value="F:growth factor activity"/>
    <property type="evidence" value="ECO:0007669"/>
    <property type="project" value="UniProtKB-KW"/>
</dbReference>
<keyword evidence="3" id="KW-0217">Developmental protein</keyword>
<evidence type="ECO:0000256" key="8">
    <source>
        <dbReference type="ARBA" id="ARBA00023157"/>
    </source>
</evidence>
<keyword evidence="8" id="KW-1015">Disulfide bond</keyword>
<evidence type="ECO:0000256" key="1">
    <source>
        <dbReference type="ARBA" id="ARBA00004613"/>
    </source>
</evidence>
<dbReference type="InterPro" id="IPR001111">
    <property type="entry name" value="TGF-b_propeptide"/>
</dbReference>
<reference evidence="13" key="3">
    <citation type="submission" date="2025-09" db="UniProtKB">
        <authorList>
            <consortium name="Ensembl"/>
        </authorList>
    </citation>
    <scope>IDENTIFICATION</scope>
</reference>
<dbReference type="SUPFAM" id="SSF57501">
    <property type="entry name" value="Cystine-knot cytokines"/>
    <property type="match status" value="1"/>
</dbReference>
<dbReference type="GO" id="GO:0005615">
    <property type="term" value="C:extracellular space"/>
    <property type="evidence" value="ECO:0007669"/>
    <property type="project" value="TreeGrafter"/>
</dbReference>
<evidence type="ECO:0000313" key="13">
    <source>
        <dbReference type="Ensembl" id="ENSTRUP00000032823.2"/>
    </source>
</evidence>
<reference evidence="13" key="2">
    <citation type="submission" date="2025-08" db="UniProtKB">
        <authorList>
            <consortium name="Ensembl"/>
        </authorList>
    </citation>
    <scope>IDENTIFICATION</scope>
</reference>